<keyword evidence="1" id="KW-0132">Cell division</keyword>
<organism evidence="1 2">
    <name type="scientific">Trifolium medium</name>
    <dbReference type="NCBI Taxonomy" id="97028"/>
    <lineage>
        <taxon>Eukaryota</taxon>
        <taxon>Viridiplantae</taxon>
        <taxon>Streptophyta</taxon>
        <taxon>Embryophyta</taxon>
        <taxon>Tracheophyta</taxon>
        <taxon>Spermatophyta</taxon>
        <taxon>Magnoliopsida</taxon>
        <taxon>eudicotyledons</taxon>
        <taxon>Gunneridae</taxon>
        <taxon>Pentapetalae</taxon>
        <taxon>rosids</taxon>
        <taxon>fabids</taxon>
        <taxon>Fabales</taxon>
        <taxon>Fabaceae</taxon>
        <taxon>Papilionoideae</taxon>
        <taxon>50 kb inversion clade</taxon>
        <taxon>NPAAA clade</taxon>
        <taxon>Hologalegina</taxon>
        <taxon>IRL clade</taxon>
        <taxon>Trifolieae</taxon>
        <taxon>Trifolium</taxon>
    </lineage>
</organism>
<dbReference type="EMBL" id="LXQA011432557">
    <property type="protein sequence ID" value="MCI97092.1"/>
    <property type="molecule type" value="Genomic_DNA"/>
</dbReference>
<comment type="caution">
    <text evidence="1">The sequence shown here is derived from an EMBL/GenBank/DDBJ whole genome shotgun (WGS) entry which is preliminary data.</text>
</comment>
<sequence length="26" mass="2902">MHERAMFHYGIALDLKPTATDAATIK</sequence>
<proteinExistence type="predicted"/>
<reference evidence="1 2" key="1">
    <citation type="journal article" date="2018" name="Front. Plant Sci.">
        <title>Red Clover (Trifolium pratense) and Zigzag Clover (T. medium) - A Picture of Genomic Similarities and Differences.</title>
        <authorList>
            <person name="Dluhosova J."/>
            <person name="Istvanek J."/>
            <person name="Nedelnik J."/>
            <person name="Repkova J."/>
        </authorList>
    </citation>
    <scope>NUCLEOTIDE SEQUENCE [LARGE SCALE GENOMIC DNA]</scope>
    <source>
        <strain evidence="2">cv. 10/8</strain>
        <tissue evidence="1">Leaf</tissue>
    </source>
</reference>
<feature type="non-terminal residue" evidence="1">
    <location>
        <position position="26"/>
    </location>
</feature>
<protein>
    <submittedName>
        <fullName evidence="1">Cell division cycle-like protein</fullName>
    </submittedName>
</protein>
<accession>A0A392WBI8</accession>
<dbReference type="Proteomes" id="UP000265520">
    <property type="component" value="Unassembled WGS sequence"/>
</dbReference>
<dbReference type="AlphaFoldDB" id="A0A392WBI8"/>
<evidence type="ECO:0000313" key="2">
    <source>
        <dbReference type="Proteomes" id="UP000265520"/>
    </source>
</evidence>
<keyword evidence="1" id="KW-0131">Cell cycle</keyword>
<dbReference type="GO" id="GO:0051301">
    <property type="term" value="P:cell division"/>
    <property type="evidence" value="ECO:0007669"/>
    <property type="project" value="UniProtKB-KW"/>
</dbReference>
<evidence type="ECO:0000313" key="1">
    <source>
        <dbReference type="EMBL" id="MCI97092.1"/>
    </source>
</evidence>
<keyword evidence="2" id="KW-1185">Reference proteome</keyword>
<name>A0A392WBI8_9FABA</name>